<keyword evidence="3 8" id="KW-0285">Flavoprotein</keyword>
<dbReference type="Proteomes" id="UP001501337">
    <property type="component" value="Unassembled WGS sequence"/>
</dbReference>
<evidence type="ECO:0000256" key="7">
    <source>
        <dbReference type="ARBA" id="ARBA00023284"/>
    </source>
</evidence>
<dbReference type="InterPro" id="IPR023753">
    <property type="entry name" value="FAD/NAD-binding_dom"/>
</dbReference>
<dbReference type="InterPro" id="IPR004099">
    <property type="entry name" value="Pyr_nucl-diS_OxRdtase_dimer"/>
</dbReference>
<keyword evidence="7 8" id="KW-0676">Redox-active center</keyword>
<protein>
    <submittedName>
        <fullName evidence="11">Glutathione-disulfide reductase</fullName>
    </submittedName>
</protein>
<keyword evidence="5 8" id="KW-0560">Oxidoreductase</keyword>
<dbReference type="PROSITE" id="PS00076">
    <property type="entry name" value="PYRIDINE_REDOX_1"/>
    <property type="match status" value="1"/>
</dbReference>
<evidence type="ECO:0000256" key="2">
    <source>
        <dbReference type="ARBA" id="ARBA00007532"/>
    </source>
</evidence>
<gene>
    <name evidence="11" type="primary">gorA</name>
    <name evidence="11" type="ORF">GCM10022278_39720</name>
</gene>
<name>A0ABP7QA77_9GAMM</name>
<evidence type="ECO:0000256" key="6">
    <source>
        <dbReference type="ARBA" id="ARBA00023157"/>
    </source>
</evidence>
<dbReference type="Gene3D" id="3.30.390.30">
    <property type="match status" value="1"/>
</dbReference>
<dbReference type="PANTHER" id="PTHR42737">
    <property type="entry name" value="GLUTATHIONE REDUCTASE"/>
    <property type="match status" value="1"/>
</dbReference>
<dbReference type="NCBIfam" id="NF004776">
    <property type="entry name" value="PRK06116.1"/>
    <property type="match status" value="1"/>
</dbReference>
<feature type="domain" description="Pyridine nucleotide-disulphide oxidoreductase dimerisation" evidence="9">
    <location>
        <begin position="342"/>
        <end position="450"/>
    </location>
</feature>
<dbReference type="Gene3D" id="3.50.50.60">
    <property type="entry name" value="FAD/NAD(P)-binding domain"/>
    <property type="match status" value="2"/>
</dbReference>
<organism evidence="11 12">
    <name type="scientific">Allohahella marinimesophila</name>
    <dbReference type="NCBI Taxonomy" id="1054972"/>
    <lineage>
        <taxon>Bacteria</taxon>
        <taxon>Pseudomonadati</taxon>
        <taxon>Pseudomonadota</taxon>
        <taxon>Gammaproteobacteria</taxon>
        <taxon>Oceanospirillales</taxon>
        <taxon>Hahellaceae</taxon>
        <taxon>Allohahella</taxon>
    </lineage>
</organism>
<evidence type="ECO:0000259" key="9">
    <source>
        <dbReference type="Pfam" id="PF02852"/>
    </source>
</evidence>
<evidence type="ECO:0000313" key="11">
    <source>
        <dbReference type="EMBL" id="GAA3979225.1"/>
    </source>
</evidence>
<evidence type="ECO:0000256" key="4">
    <source>
        <dbReference type="ARBA" id="ARBA00022827"/>
    </source>
</evidence>
<comment type="similarity">
    <text evidence="2 8">Belongs to the class-I pyridine nucleotide-disulfide oxidoreductase family.</text>
</comment>
<keyword evidence="12" id="KW-1185">Reference proteome</keyword>
<accession>A0ABP7QA77</accession>
<feature type="domain" description="FAD/NAD(P)-binding" evidence="10">
    <location>
        <begin position="2"/>
        <end position="319"/>
    </location>
</feature>
<dbReference type="SUPFAM" id="SSF51905">
    <property type="entry name" value="FAD/NAD(P)-binding domain"/>
    <property type="match status" value="1"/>
</dbReference>
<keyword evidence="4 8" id="KW-0274">FAD</keyword>
<dbReference type="Pfam" id="PF02852">
    <property type="entry name" value="Pyr_redox_dim"/>
    <property type="match status" value="1"/>
</dbReference>
<dbReference type="PANTHER" id="PTHR42737:SF2">
    <property type="entry name" value="GLUTATHIONE REDUCTASE"/>
    <property type="match status" value="1"/>
</dbReference>
<comment type="caution">
    <text evidence="11">The sequence shown here is derived from an EMBL/GenBank/DDBJ whole genome shotgun (WGS) entry which is preliminary data.</text>
</comment>
<dbReference type="PRINTS" id="PR00411">
    <property type="entry name" value="PNDRDTASEI"/>
</dbReference>
<evidence type="ECO:0000313" key="12">
    <source>
        <dbReference type="Proteomes" id="UP001501337"/>
    </source>
</evidence>
<dbReference type="PRINTS" id="PR00368">
    <property type="entry name" value="FADPNR"/>
</dbReference>
<evidence type="ECO:0000259" key="10">
    <source>
        <dbReference type="Pfam" id="PF07992"/>
    </source>
</evidence>
<dbReference type="SUPFAM" id="SSF55424">
    <property type="entry name" value="FAD/NAD-linked reductases, dimerisation (C-terminal) domain"/>
    <property type="match status" value="1"/>
</dbReference>
<evidence type="ECO:0000256" key="3">
    <source>
        <dbReference type="ARBA" id="ARBA00022630"/>
    </source>
</evidence>
<dbReference type="PIRSF" id="PIRSF000350">
    <property type="entry name" value="Mercury_reductase_MerA"/>
    <property type="match status" value="1"/>
</dbReference>
<evidence type="ECO:0000256" key="1">
    <source>
        <dbReference type="ARBA" id="ARBA00001974"/>
    </source>
</evidence>
<dbReference type="Pfam" id="PF07992">
    <property type="entry name" value="Pyr_redox_2"/>
    <property type="match status" value="1"/>
</dbReference>
<proteinExistence type="inferred from homology"/>
<dbReference type="InterPro" id="IPR016156">
    <property type="entry name" value="FAD/NAD-linked_Rdtase_dimer_sf"/>
</dbReference>
<evidence type="ECO:0000256" key="8">
    <source>
        <dbReference type="RuleBase" id="RU003691"/>
    </source>
</evidence>
<sequence>MYDLFVIGAGSGGVRAARTAAALGAKVAIAEDRFYGGTCVNVGCVPKKLFMYASHYGEDFGDSAGYGWSVSQTSFDWPTLVANKDTEINRLKGIYRNMLLQAGVDVIDGRARFESNNEVSIDGQRYQAKNFLIASGSRSFLPHFPGSEFVSLSDDLFSLPSLPKRAVVVGGGYIAVEFAGILNGLGVEVTLLHRGPQLLRRFDIDIRQELHRELAGKGIRLLLERQVHEITEVVDAEDQGGRLKLDLGHDEAEFTDHVFYATGRVPNSDALGLENTEVETGARGEVLVDEHYRTAAAGIYAVGDVIDRVQLTPVALAEGMFVARDLFGGEANLPRPIDYTQIASAVFSQPSAASIGPSEEEARMKYADVSIFRSSFRRLKNTLSGNPERTLMKLIVDKATDKVLAAHMVGPDAGEIIQGLAVAIKAGATKDDFDSTIGIHPTSAEEFVTMRTPVEPT</sequence>
<dbReference type="InterPro" id="IPR036188">
    <property type="entry name" value="FAD/NAD-bd_sf"/>
</dbReference>
<evidence type="ECO:0000256" key="5">
    <source>
        <dbReference type="ARBA" id="ARBA00023002"/>
    </source>
</evidence>
<dbReference type="InterPro" id="IPR001100">
    <property type="entry name" value="Pyr_nuc-diS_OxRdtase"/>
</dbReference>
<dbReference type="InterPro" id="IPR046952">
    <property type="entry name" value="GSHR/TRXR-like"/>
</dbReference>
<reference evidence="12" key="1">
    <citation type="journal article" date="2019" name="Int. J. Syst. Evol. Microbiol.">
        <title>The Global Catalogue of Microorganisms (GCM) 10K type strain sequencing project: providing services to taxonomists for standard genome sequencing and annotation.</title>
        <authorList>
            <consortium name="The Broad Institute Genomics Platform"/>
            <consortium name="The Broad Institute Genome Sequencing Center for Infectious Disease"/>
            <person name="Wu L."/>
            <person name="Ma J."/>
        </authorList>
    </citation>
    <scope>NUCLEOTIDE SEQUENCE [LARGE SCALE GENOMIC DNA]</scope>
    <source>
        <strain evidence="12">JCM 17555</strain>
    </source>
</reference>
<keyword evidence="6" id="KW-1015">Disulfide bond</keyword>
<comment type="cofactor">
    <cofactor evidence="1">
        <name>FAD</name>
        <dbReference type="ChEBI" id="CHEBI:57692"/>
    </cofactor>
</comment>
<dbReference type="InterPro" id="IPR012999">
    <property type="entry name" value="Pyr_OxRdtase_I_AS"/>
</dbReference>
<dbReference type="EMBL" id="BAABBO010000023">
    <property type="protein sequence ID" value="GAA3979225.1"/>
    <property type="molecule type" value="Genomic_DNA"/>
</dbReference>